<comment type="caution">
    <text evidence="17">Lacks conserved residue(s) required for the propagation of feature annotation.</text>
</comment>
<dbReference type="InterPro" id="IPR030677">
    <property type="entry name" value="Nnr"/>
</dbReference>
<evidence type="ECO:0000256" key="15">
    <source>
        <dbReference type="ARBA" id="ARBA00048238"/>
    </source>
</evidence>
<dbReference type="Pfam" id="PF01256">
    <property type="entry name" value="Carb_kinase"/>
    <property type="match status" value="1"/>
</dbReference>
<comment type="function">
    <text evidence="17">Catalyzes the dehydration of the S-form of NAD(P)HX at the expense of ADP, which is converted to AMP. Together with NAD(P)HX epimerase, which catalyzes the epimerization of the S- and R-forms, the enzyme allows the repair of both epimers of NAD(P)HX, a damaged form of NAD(P)H that is a result of enzymatic or heat-dependent hydration.</text>
</comment>
<dbReference type="GO" id="GO:0005524">
    <property type="term" value="F:ATP binding"/>
    <property type="evidence" value="ECO:0007669"/>
    <property type="project" value="UniProtKB-UniRule"/>
</dbReference>
<keyword evidence="12 17" id="KW-0456">Lyase</keyword>
<dbReference type="GO" id="GO:0052856">
    <property type="term" value="F:NAD(P)HX epimerase activity"/>
    <property type="evidence" value="ECO:0007669"/>
    <property type="project" value="UniProtKB-EC"/>
</dbReference>
<comment type="function">
    <text evidence="14 18">Bifunctional enzyme that catalyzes the epimerization of the S- and R-forms of NAD(P)HX and the dehydration of the S-form of NAD(P)HX at the expense of ADP, which is converted to AMP. This allows the repair of both epimers of NAD(P)HX, a damaged form of NAD(P)H that is a result of enzymatic or heat-dependent hydration.</text>
</comment>
<evidence type="ECO:0000256" key="10">
    <source>
        <dbReference type="ARBA" id="ARBA00023027"/>
    </source>
</evidence>
<dbReference type="PROSITE" id="PS51383">
    <property type="entry name" value="YJEF_C_3"/>
    <property type="match status" value="1"/>
</dbReference>
<dbReference type="InterPro" id="IPR029056">
    <property type="entry name" value="Ribokinase-like"/>
</dbReference>
<evidence type="ECO:0000256" key="1">
    <source>
        <dbReference type="ARBA" id="ARBA00000013"/>
    </source>
</evidence>
<dbReference type="EC" id="4.2.1.136" evidence="17"/>
<evidence type="ECO:0000313" key="20">
    <source>
        <dbReference type="Proteomes" id="UP000053070"/>
    </source>
</evidence>
<comment type="similarity">
    <text evidence="3 18">In the N-terminal section; belongs to the NnrE/AIBP family.</text>
</comment>
<keyword evidence="6 17" id="KW-0547">Nucleotide-binding</keyword>
<feature type="binding site" evidence="17">
    <location>
        <position position="329"/>
    </location>
    <ligand>
        <name>(6S)-NADPHX</name>
        <dbReference type="ChEBI" id="CHEBI:64076"/>
    </ligand>
</feature>
<comment type="cofactor">
    <cofactor evidence="18">
        <name>K(+)</name>
        <dbReference type="ChEBI" id="CHEBI:29103"/>
    </cofactor>
    <text evidence="18">Binds 1 potassium ion per subunit.</text>
</comment>
<accession>A0A0G9MT08</accession>
<name>A0A0G9MT08_9SPHN</name>
<evidence type="ECO:0000256" key="5">
    <source>
        <dbReference type="ARBA" id="ARBA00022723"/>
    </source>
</evidence>
<comment type="similarity">
    <text evidence="4 18">In the C-terminal section; belongs to the NnrD/CARKD family.</text>
</comment>
<comment type="cofactor">
    <cofactor evidence="17">
        <name>Mg(2+)</name>
        <dbReference type="ChEBI" id="CHEBI:18420"/>
    </cofactor>
</comment>
<evidence type="ECO:0000256" key="8">
    <source>
        <dbReference type="ARBA" id="ARBA00022857"/>
    </source>
</evidence>
<dbReference type="Gene3D" id="3.40.1190.20">
    <property type="match status" value="1"/>
</dbReference>
<keyword evidence="10 17" id="KW-0520">NAD</keyword>
<evidence type="ECO:0000256" key="13">
    <source>
        <dbReference type="ARBA" id="ARBA00023268"/>
    </source>
</evidence>
<keyword evidence="7 17" id="KW-0067">ATP-binding</keyword>
<dbReference type="KEGG" id="egn:BMF35_a2054"/>
<evidence type="ECO:0000256" key="9">
    <source>
        <dbReference type="ARBA" id="ARBA00022958"/>
    </source>
</evidence>
<dbReference type="NCBIfam" id="TIGR00196">
    <property type="entry name" value="yjeF_cterm"/>
    <property type="match status" value="1"/>
</dbReference>
<evidence type="ECO:0000256" key="4">
    <source>
        <dbReference type="ARBA" id="ARBA00009524"/>
    </source>
</evidence>
<evidence type="ECO:0000256" key="7">
    <source>
        <dbReference type="ARBA" id="ARBA00022840"/>
    </source>
</evidence>
<comment type="catalytic activity">
    <reaction evidence="1 18">
        <text>(6R)-NADHX = (6S)-NADHX</text>
        <dbReference type="Rhea" id="RHEA:32215"/>
        <dbReference type="ChEBI" id="CHEBI:64074"/>
        <dbReference type="ChEBI" id="CHEBI:64075"/>
        <dbReference type="EC" id="5.1.99.6"/>
    </reaction>
</comment>
<keyword evidence="13" id="KW-0511">Multifunctional enzyme</keyword>
<evidence type="ECO:0000256" key="6">
    <source>
        <dbReference type="ARBA" id="ARBA00022741"/>
    </source>
</evidence>
<dbReference type="InterPro" id="IPR036652">
    <property type="entry name" value="YjeF_N_dom_sf"/>
</dbReference>
<proteinExistence type="inferred from homology"/>
<dbReference type="GO" id="GO:0046496">
    <property type="term" value="P:nicotinamide nucleotide metabolic process"/>
    <property type="evidence" value="ECO:0007669"/>
    <property type="project" value="UniProtKB-UniRule"/>
</dbReference>
<dbReference type="PROSITE" id="PS51385">
    <property type="entry name" value="YJEF_N"/>
    <property type="match status" value="1"/>
</dbReference>
<keyword evidence="5 18" id="KW-0479">Metal-binding</keyword>
<dbReference type="PIRSF" id="PIRSF017184">
    <property type="entry name" value="Nnr"/>
    <property type="match status" value="1"/>
</dbReference>
<dbReference type="CDD" id="cd01171">
    <property type="entry name" value="YXKO-related"/>
    <property type="match status" value="1"/>
</dbReference>
<dbReference type="Pfam" id="PF03853">
    <property type="entry name" value="YjeF_N"/>
    <property type="match status" value="1"/>
</dbReference>
<evidence type="ECO:0000256" key="12">
    <source>
        <dbReference type="ARBA" id="ARBA00023239"/>
    </source>
</evidence>
<dbReference type="GO" id="GO:0046872">
    <property type="term" value="F:metal ion binding"/>
    <property type="evidence" value="ECO:0007669"/>
    <property type="project" value="UniProtKB-UniRule"/>
</dbReference>
<dbReference type="STRING" id="502682.BMF35_a2054"/>
<comment type="caution">
    <text evidence="19">The sequence shown here is derived from an EMBL/GenBank/DDBJ whole genome shotgun (WGS) entry which is preliminary data.</text>
</comment>
<dbReference type="EMBL" id="LBHC01000001">
    <property type="protein sequence ID" value="KLE33644.1"/>
    <property type="molecule type" value="Genomic_DNA"/>
</dbReference>
<dbReference type="HAMAP" id="MF_01965">
    <property type="entry name" value="NADHX_dehydratase"/>
    <property type="match status" value="1"/>
</dbReference>
<sequence>MRAAEQRLMERGETEHSLMARAGVGAADWVWRLSGGRSVTVLCGPGNNGGDGYVIARSLAERGVDVSVVAPMEPATEAAIAAAKAWGGSPVANAHGHVLVDCLFGTGLSRPLSDDLAAQLAHLAGQYDKRVAVDMPSGVESDSGQPLNDGLPNYGCTIALGAWKPSHWLMPSSAKMGRRVLVDIGIGEADAAARLSERISLTAPVSDAHKYSRGMVLIVGGAMPGATVLAGQAALHAGAGYVALSSNKRPEGLPIEVVHRSEGLDAAMADERIDAILVGPGLGRSDDAERLLRAVLRRNLPTILDADALTLLTPEMLEGDASRLLCTPHEGELATLCDTFGVKENDKLSRARALHEKSGMTILAKGADNILVGDDGIRFFPPASAWLSTAGTGDVLAGIAASRMATSESAASAAQQAVHIHSEAARLAGPAFSASDLAHHVSLAYARFL</sequence>
<comment type="catalytic activity">
    <reaction evidence="16 17 18">
        <text>(6S)-NADPHX + ADP = AMP + phosphate + NADPH + H(+)</text>
        <dbReference type="Rhea" id="RHEA:32235"/>
        <dbReference type="ChEBI" id="CHEBI:15378"/>
        <dbReference type="ChEBI" id="CHEBI:43474"/>
        <dbReference type="ChEBI" id="CHEBI:57783"/>
        <dbReference type="ChEBI" id="CHEBI:64076"/>
        <dbReference type="ChEBI" id="CHEBI:456215"/>
        <dbReference type="ChEBI" id="CHEBI:456216"/>
        <dbReference type="EC" id="4.2.1.136"/>
    </reaction>
</comment>
<evidence type="ECO:0000256" key="3">
    <source>
        <dbReference type="ARBA" id="ARBA00006001"/>
    </source>
</evidence>
<evidence type="ECO:0000313" key="19">
    <source>
        <dbReference type="EMBL" id="KLE33644.1"/>
    </source>
</evidence>
<comment type="catalytic activity">
    <reaction evidence="15 17 18">
        <text>(6S)-NADHX + ADP = AMP + phosphate + NADH + H(+)</text>
        <dbReference type="Rhea" id="RHEA:32223"/>
        <dbReference type="ChEBI" id="CHEBI:15378"/>
        <dbReference type="ChEBI" id="CHEBI:43474"/>
        <dbReference type="ChEBI" id="CHEBI:57945"/>
        <dbReference type="ChEBI" id="CHEBI:64074"/>
        <dbReference type="ChEBI" id="CHEBI:456215"/>
        <dbReference type="ChEBI" id="CHEBI:456216"/>
        <dbReference type="EC" id="4.2.1.136"/>
    </reaction>
</comment>
<dbReference type="SUPFAM" id="SSF53613">
    <property type="entry name" value="Ribokinase-like"/>
    <property type="match status" value="1"/>
</dbReference>
<dbReference type="InterPro" id="IPR004443">
    <property type="entry name" value="YjeF_N_dom"/>
</dbReference>
<evidence type="ECO:0000256" key="16">
    <source>
        <dbReference type="ARBA" id="ARBA00049209"/>
    </source>
</evidence>
<feature type="binding site" evidence="17">
    <location>
        <position position="226"/>
    </location>
    <ligand>
        <name>(6S)-NADPHX</name>
        <dbReference type="ChEBI" id="CHEBI:64076"/>
    </ligand>
</feature>
<keyword evidence="9 18" id="KW-0630">Potassium</keyword>
<comment type="catalytic activity">
    <reaction evidence="2 18">
        <text>(6R)-NADPHX = (6S)-NADPHX</text>
        <dbReference type="Rhea" id="RHEA:32227"/>
        <dbReference type="ChEBI" id="CHEBI:64076"/>
        <dbReference type="ChEBI" id="CHEBI:64077"/>
        <dbReference type="EC" id="5.1.99.6"/>
    </reaction>
</comment>
<organism evidence="19 20">
    <name type="scientific">Aurantiacibacter gangjinensis</name>
    <dbReference type="NCBI Taxonomy" id="502682"/>
    <lineage>
        <taxon>Bacteria</taxon>
        <taxon>Pseudomonadati</taxon>
        <taxon>Pseudomonadota</taxon>
        <taxon>Alphaproteobacteria</taxon>
        <taxon>Sphingomonadales</taxon>
        <taxon>Erythrobacteraceae</taxon>
        <taxon>Aurantiacibacter</taxon>
    </lineage>
</organism>
<dbReference type="PANTHER" id="PTHR12592">
    <property type="entry name" value="ATP-DEPENDENT (S)-NAD(P)H-HYDRATE DEHYDRATASE FAMILY MEMBER"/>
    <property type="match status" value="1"/>
</dbReference>
<feature type="binding site" evidence="17">
    <location>
        <position position="394"/>
    </location>
    <ligand>
        <name>(6S)-NADPHX</name>
        <dbReference type="ChEBI" id="CHEBI:64076"/>
    </ligand>
</feature>
<dbReference type="GO" id="GO:0052855">
    <property type="term" value="F:ADP-dependent NAD(P)H-hydrate dehydratase activity"/>
    <property type="evidence" value="ECO:0007669"/>
    <property type="project" value="UniProtKB-UniRule"/>
</dbReference>
<evidence type="ECO:0000256" key="11">
    <source>
        <dbReference type="ARBA" id="ARBA00023235"/>
    </source>
</evidence>
<dbReference type="NCBIfam" id="TIGR00197">
    <property type="entry name" value="yjeF_nterm"/>
    <property type="match status" value="1"/>
</dbReference>
<gene>
    <name evidence="17" type="primary">nnrD</name>
    <name evidence="19" type="ORF">AAW01_03155</name>
</gene>
<dbReference type="PANTHER" id="PTHR12592:SF0">
    <property type="entry name" value="ATP-DEPENDENT (S)-NAD(P)H-HYDRATE DEHYDRATASE"/>
    <property type="match status" value="1"/>
</dbReference>
<dbReference type="PATRIC" id="fig|502682.8.peg.644"/>
<reference evidence="19 20" key="1">
    <citation type="submission" date="2015-04" db="EMBL/GenBank/DDBJ databases">
        <title>The draft genome sequence of Erythrobacr gangjinensis K7-2.</title>
        <authorList>
            <person name="Zhuang L."/>
            <person name="Liu Y."/>
            <person name="Shao Z."/>
        </authorList>
    </citation>
    <scope>NUCLEOTIDE SEQUENCE [LARGE SCALE GENOMIC DNA]</scope>
    <source>
        <strain evidence="19 20">K7-2</strain>
    </source>
</reference>
<keyword evidence="20" id="KW-1185">Reference proteome</keyword>
<comment type="similarity">
    <text evidence="17">Belongs to the NnrD/CARKD family.</text>
</comment>
<dbReference type="Proteomes" id="UP000053070">
    <property type="component" value="Unassembled WGS sequence"/>
</dbReference>
<dbReference type="Gene3D" id="3.40.50.10260">
    <property type="entry name" value="YjeF N-terminal domain"/>
    <property type="match status" value="1"/>
</dbReference>
<comment type="subunit">
    <text evidence="17">Homotetramer.</text>
</comment>
<keyword evidence="8 17" id="KW-0521">NADP</keyword>
<dbReference type="AlphaFoldDB" id="A0A0G9MT08"/>
<keyword evidence="11 18" id="KW-0413">Isomerase</keyword>
<protein>
    <recommendedName>
        <fullName evidence="17">ADP-dependent (S)-NAD(P)H-hydrate dehydratase</fullName>
        <ecNumber evidence="17">4.2.1.136</ecNumber>
    </recommendedName>
    <alternativeName>
        <fullName evidence="17">ADP-dependent NAD(P)HX dehydratase</fullName>
    </alternativeName>
</protein>
<dbReference type="InterPro" id="IPR000631">
    <property type="entry name" value="CARKD"/>
</dbReference>
<dbReference type="SUPFAM" id="SSF64153">
    <property type="entry name" value="YjeF N-terminal domain-like"/>
    <property type="match status" value="1"/>
</dbReference>
<feature type="binding site" evidence="17">
    <location>
        <position position="393"/>
    </location>
    <ligand>
        <name>AMP</name>
        <dbReference type="ChEBI" id="CHEBI:456215"/>
    </ligand>
</feature>
<evidence type="ECO:0000256" key="2">
    <source>
        <dbReference type="ARBA" id="ARBA00000909"/>
    </source>
</evidence>
<evidence type="ECO:0000256" key="17">
    <source>
        <dbReference type="HAMAP-Rule" id="MF_01965"/>
    </source>
</evidence>
<evidence type="ECO:0000256" key="18">
    <source>
        <dbReference type="PIRNR" id="PIRNR017184"/>
    </source>
</evidence>
<feature type="binding site" evidence="17">
    <location>
        <position position="281"/>
    </location>
    <ligand>
        <name>(6S)-NADPHX</name>
        <dbReference type="ChEBI" id="CHEBI:64076"/>
    </ligand>
</feature>
<dbReference type="GO" id="GO:0110051">
    <property type="term" value="P:metabolite repair"/>
    <property type="evidence" value="ECO:0007669"/>
    <property type="project" value="TreeGrafter"/>
</dbReference>
<evidence type="ECO:0000256" key="14">
    <source>
        <dbReference type="ARBA" id="ARBA00025153"/>
    </source>
</evidence>